<feature type="chain" id="PRO_5043332247" evidence="1">
    <location>
        <begin position="21"/>
        <end position="289"/>
    </location>
</feature>
<dbReference type="EMBL" id="CP139487">
    <property type="protein sequence ID" value="WPU63627.1"/>
    <property type="molecule type" value="Genomic_DNA"/>
</dbReference>
<dbReference type="Pfam" id="PF18626">
    <property type="entry name" value="Gln_deamidase_2"/>
    <property type="match status" value="1"/>
</dbReference>
<evidence type="ECO:0000313" key="4">
    <source>
        <dbReference type="Proteomes" id="UP001324634"/>
    </source>
</evidence>
<reference evidence="3 4" key="1">
    <citation type="submission" date="2023-11" db="EMBL/GenBank/DDBJ databases">
        <title>Peredibacter starrii A3.12.</title>
        <authorList>
            <person name="Mitchell R.J."/>
        </authorList>
    </citation>
    <scope>NUCLEOTIDE SEQUENCE [LARGE SCALE GENOMIC DNA]</scope>
    <source>
        <strain evidence="3 4">A3.12</strain>
    </source>
</reference>
<feature type="signal peptide" evidence="1">
    <location>
        <begin position="1"/>
        <end position="20"/>
    </location>
</feature>
<dbReference type="RefSeq" id="WP_321390677.1">
    <property type="nucleotide sequence ID" value="NZ_CP139487.1"/>
</dbReference>
<feature type="domain" description="Protein glutaminase" evidence="2">
    <location>
        <begin position="128"/>
        <end position="213"/>
    </location>
</feature>
<dbReference type="Proteomes" id="UP001324634">
    <property type="component" value="Chromosome"/>
</dbReference>
<keyword evidence="4" id="KW-1185">Reference proteome</keyword>
<sequence>MKWTFGLLASVFVLGTSAYATVEVDATKILQIDYAQNGESETLVYLGNGRVVRLDKNSDLIPHLKTSLKKKEWVNVTTTSERELLAVESIPEPEEKGMEEFASTSSIKEYRATVIPTYDEAYKIYKGMNRRYQQESQCYNRAHVWSWEMLTKHQVRSMKVFMFFTRKYIRRYNFEWWFHVAPYVYVREDGKVKEKVMDYRYTYSPVSMKAWTDIFMHNNAECSEVTKYTDYEYTREDPAKGWCMLLKVPMYYYQPIDLEALDKKSKQKDFWGEWDLSNAYREAFGIYTK</sequence>
<accession>A0AAX4HK68</accession>
<evidence type="ECO:0000313" key="3">
    <source>
        <dbReference type="EMBL" id="WPU63627.1"/>
    </source>
</evidence>
<evidence type="ECO:0000259" key="2">
    <source>
        <dbReference type="Pfam" id="PF18626"/>
    </source>
</evidence>
<protein>
    <submittedName>
        <fullName evidence="3">Protein-glutamine glutaminase family protein</fullName>
    </submittedName>
</protein>
<dbReference type="InterPro" id="IPR041325">
    <property type="entry name" value="Gln_deamidase_2"/>
</dbReference>
<dbReference type="KEGG" id="psti:SOO65_13105"/>
<keyword evidence="1" id="KW-0732">Signal</keyword>
<evidence type="ECO:0000256" key="1">
    <source>
        <dbReference type="SAM" id="SignalP"/>
    </source>
</evidence>
<name>A0AAX4HK68_9BACT</name>
<dbReference type="Gene3D" id="3.10.620.30">
    <property type="match status" value="1"/>
</dbReference>
<dbReference type="AlphaFoldDB" id="A0AAX4HK68"/>
<organism evidence="3 4">
    <name type="scientific">Peredibacter starrii</name>
    <dbReference type="NCBI Taxonomy" id="28202"/>
    <lineage>
        <taxon>Bacteria</taxon>
        <taxon>Pseudomonadati</taxon>
        <taxon>Bdellovibrionota</taxon>
        <taxon>Bacteriovoracia</taxon>
        <taxon>Bacteriovoracales</taxon>
        <taxon>Bacteriovoracaceae</taxon>
        <taxon>Peredibacter</taxon>
    </lineage>
</organism>
<gene>
    <name evidence="3" type="ORF">SOO65_13105</name>
</gene>
<proteinExistence type="predicted"/>